<evidence type="ECO:0000256" key="3">
    <source>
        <dbReference type="ARBA" id="ARBA00022737"/>
    </source>
</evidence>
<feature type="repeat" description="TPR" evidence="8">
    <location>
        <begin position="284"/>
        <end position="317"/>
    </location>
</feature>
<dbReference type="InterPro" id="IPR046357">
    <property type="entry name" value="PPIase_dom_sf"/>
</dbReference>
<keyword evidence="11" id="KW-1185">Reference proteome</keyword>
<accession>A0ABY7DZS9</accession>
<dbReference type="SUPFAM" id="SSF54534">
    <property type="entry name" value="FKBP-like"/>
    <property type="match status" value="2"/>
</dbReference>
<dbReference type="InterPro" id="IPR001179">
    <property type="entry name" value="PPIase_FKBP_dom"/>
</dbReference>
<evidence type="ECO:0000256" key="2">
    <source>
        <dbReference type="ARBA" id="ARBA00013194"/>
    </source>
</evidence>
<dbReference type="SMART" id="SM00028">
    <property type="entry name" value="TPR"/>
    <property type="match status" value="3"/>
</dbReference>
<evidence type="ECO:0000256" key="8">
    <source>
        <dbReference type="PROSITE-ProRule" id="PRU00339"/>
    </source>
</evidence>
<proteinExistence type="predicted"/>
<sequence length="355" mass="41155">MAEMFDLKRCPEAFNLKVGESADLSPNKDKGIVKKMLTQGKGGEYPNEGDKVFYKYTAYLGDKMIKEYIFDSTEKDGKPFEYECLKGKVIRGFELAVLTMKPGERSLIFIKPEYGFGKSVPPSVPLDTDILFDIEIIKRYLKHWKTGEEARVFFAARQAFGQEGCEKYDIGPNKDLTFWINMKQIERVKEYWEMDYKEKMDKSVEYKEIGEKHFKGGEYELATTIYEKMLEYVQDDLEGEDEERRRDLVVFGNLRLAKAYLKVEKNSKARDCCDKALTFDENNLKAYLRRGMANFADGEYETAKKDFQKVLEIEPQNKPAKDQIDKCIIKMDEKANSDIELARKMMSSIGKQVTG</sequence>
<keyword evidence="4 8" id="KW-0802">TPR repeat</keyword>
<evidence type="ECO:0000256" key="5">
    <source>
        <dbReference type="ARBA" id="ARBA00023110"/>
    </source>
</evidence>
<dbReference type="SUPFAM" id="SSF48452">
    <property type="entry name" value="TPR-like"/>
    <property type="match status" value="1"/>
</dbReference>
<dbReference type="InterPro" id="IPR050754">
    <property type="entry name" value="FKBP4/5/8-like"/>
</dbReference>
<dbReference type="PROSITE" id="PS50059">
    <property type="entry name" value="FKBP_PPIASE"/>
    <property type="match status" value="1"/>
</dbReference>
<protein>
    <recommendedName>
        <fullName evidence="2 7">peptidylprolyl isomerase</fullName>
        <ecNumber evidence="2 7">5.2.1.8</ecNumber>
    </recommendedName>
</protein>
<dbReference type="Pfam" id="PF00515">
    <property type="entry name" value="TPR_1"/>
    <property type="match status" value="1"/>
</dbReference>
<evidence type="ECO:0000313" key="11">
    <source>
        <dbReference type="Proteomes" id="UP001164746"/>
    </source>
</evidence>
<dbReference type="Gene3D" id="3.10.50.40">
    <property type="match status" value="2"/>
</dbReference>
<keyword evidence="3" id="KW-0677">Repeat</keyword>
<dbReference type="PANTHER" id="PTHR46512">
    <property type="entry name" value="PEPTIDYLPROLYL ISOMERASE"/>
    <property type="match status" value="1"/>
</dbReference>
<dbReference type="PANTHER" id="PTHR46512:SF9">
    <property type="entry name" value="PEPTIDYLPROLYL ISOMERASE"/>
    <property type="match status" value="1"/>
</dbReference>
<feature type="domain" description="PPIase FKBP-type" evidence="9">
    <location>
        <begin position="49"/>
        <end position="140"/>
    </location>
</feature>
<keyword evidence="6 7" id="KW-0413">Isomerase</keyword>
<dbReference type="InterPro" id="IPR011990">
    <property type="entry name" value="TPR-like_helical_dom_sf"/>
</dbReference>
<dbReference type="Gene3D" id="1.25.40.10">
    <property type="entry name" value="Tetratricopeptide repeat domain"/>
    <property type="match status" value="1"/>
</dbReference>
<dbReference type="EC" id="5.2.1.8" evidence="2 7"/>
<dbReference type="PROSITE" id="PS50293">
    <property type="entry name" value="TPR_REGION"/>
    <property type="match status" value="1"/>
</dbReference>
<dbReference type="PROSITE" id="PS50005">
    <property type="entry name" value="TPR"/>
    <property type="match status" value="1"/>
</dbReference>
<dbReference type="EMBL" id="CP111015">
    <property type="protein sequence ID" value="WAR02282.1"/>
    <property type="molecule type" value="Genomic_DNA"/>
</dbReference>
<dbReference type="InterPro" id="IPR019734">
    <property type="entry name" value="TPR_rpt"/>
</dbReference>
<dbReference type="Pfam" id="PF00254">
    <property type="entry name" value="FKBP_C"/>
    <property type="match status" value="1"/>
</dbReference>
<organism evidence="10 11">
    <name type="scientific">Mya arenaria</name>
    <name type="common">Soft-shell clam</name>
    <dbReference type="NCBI Taxonomy" id="6604"/>
    <lineage>
        <taxon>Eukaryota</taxon>
        <taxon>Metazoa</taxon>
        <taxon>Spiralia</taxon>
        <taxon>Lophotrochozoa</taxon>
        <taxon>Mollusca</taxon>
        <taxon>Bivalvia</taxon>
        <taxon>Autobranchia</taxon>
        <taxon>Heteroconchia</taxon>
        <taxon>Euheterodonta</taxon>
        <taxon>Imparidentia</taxon>
        <taxon>Neoheterodontei</taxon>
        <taxon>Myida</taxon>
        <taxon>Myoidea</taxon>
        <taxon>Myidae</taxon>
        <taxon>Mya</taxon>
    </lineage>
</organism>
<evidence type="ECO:0000313" key="10">
    <source>
        <dbReference type="EMBL" id="WAR02282.1"/>
    </source>
</evidence>
<dbReference type="Proteomes" id="UP001164746">
    <property type="component" value="Chromosome 4"/>
</dbReference>
<evidence type="ECO:0000256" key="7">
    <source>
        <dbReference type="PROSITE-ProRule" id="PRU00277"/>
    </source>
</evidence>
<reference evidence="10" key="1">
    <citation type="submission" date="2022-11" db="EMBL/GenBank/DDBJ databases">
        <title>Centuries of genome instability and evolution in soft-shell clam transmissible cancer (bioRxiv).</title>
        <authorList>
            <person name="Hart S.F.M."/>
            <person name="Yonemitsu M.A."/>
            <person name="Giersch R.M."/>
            <person name="Beal B.F."/>
            <person name="Arriagada G."/>
            <person name="Davis B.W."/>
            <person name="Ostrander E.A."/>
            <person name="Goff S.P."/>
            <person name="Metzger M.J."/>
        </authorList>
    </citation>
    <scope>NUCLEOTIDE SEQUENCE</scope>
    <source>
        <strain evidence="10">MELC-2E11</strain>
        <tissue evidence="10">Siphon/mantle</tissue>
    </source>
</reference>
<evidence type="ECO:0000256" key="6">
    <source>
        <dbReference type="ARBA" id="ARBA00023235"/>
    </source>
</evidence>
<evidence type="ECO:0000256" key="4">
    <source>
        <dbReference type="ARBA" id="ARBA00022803"/>
    </source>
</evidence>
<comment type="catalytic activity">
    <reaction evidence="1 7">
        <text>[protein]-peptidylproline (omega=180) = [protein]-peptidylproline (omega=0)</text>
        <dbReference type="Rhea" id="RHEA:16237"/>
        <dbReference type="Rhea" id="RHEA-COMP:10747"/>
        <dbReference type="Rhea" id="RHEA-COMP:10748"/>
        <dbReference type="ChEBI" id="CHEBI:83833"/>
        <dbReference type="ChEBI" id="CHEBI:83834"/>
        <dbReference type="EC" id="5.2.1.8"/>
    </reaction>
</comment>
<evidence type="ECO:0000256" key="1">
    <source>
        <dbReference type="ARBA" id="ARBA00000971"/>
    </source>
</evidence>
<name>A0ABY7DZS9_MYAAR</name>
<keyword evidence="5 7" id="KW-0697">Rotamase</keyword>
<gene>
    <name evidence="10" type="ORF">MAR_008840</name>
</gene>
<evidence type="ECO:0000259" key="9">
    <source>
        <dbReference type="PROSITE" id="PS50059"/>
    </source>
</evidence>